<feature type="compositionally biased region" description="Basic residues" evidence="1">
    <location>
        <begin position="51"/>
        <end position="60"/>
    </location>
</feature>
<reference evidence="2" key="1">
    <citation type="submission" date="2023-10" db="EMBL/GenBank/DDBJ databases">
        <authorList>
            <person name="Domelevo Entfellner J.-B."/>
        </authorList>
    </citation>
    <scope>NUCLEOTIDE SEQUENCE</scope>
</reference>
<evidence type="ECO:0000313" key="2">
    <source>
        <dbReference type="EMBL" id="CAJ1804078.1"/>
    </source>
</evidence>
<proteinExistence type="predicted"/>
<dbReference type="Gramene" id="rna-AYBTSS11_LOCUS716">
    <property type="protein sequence ID" value="CAJ1804078.1"/>
    <property type="gene ID" value="gene-AYBTSS11_LOCUS716"/>
</dbReference>
<dbReference type="AlphaFoldDB" id="A0AA86RTC4"/>
<sequence>MQRRVFRNRINDARRASRNHINNARHASNNRINDACRASGNLCRRNDERHASKKSQKRHASQFQSDTGNEADIGDLGEVRMEILGLD</sequence>
<keyword evidence="3" id="KW-1185">Reference proteome</keyword>
<feature type="region of interest" description="Disordered" evidence="1">
    <location>
        <begin position="47"/>
        <end position="74"/>
    </location>
</feature>
<evidence type="ECO:0000313" key="3">
    <source>
        <dbReference type="Proteomes" id="UP001189624"/>
    </source>
</evidence>
<name>A0AA86RTC4_9FABA</name>
<feature type="region of interest" description="Disordered" evidence="1">
    <location>
        <begin position="1"/>
        <end position="28"/>
    </location>
</feature>
<gene>
    <name evidence="2" type="ORF">AYBTSS11_LOCUS716</name>
</gene>
<dbReference type="EMBL" id="OY731398">
    <property type="protein sequence ID" value="CAJ1804078.1"/>
    <property type="molecule type" value="Genomic_DNA"/>
</dbReference>
<feature type="compositionally biased region" description="Polar residues" evidence="1">
    <location>
        <begin position="19"/>
        <end position="28"/>
    </location>
</feature>
<evidence type="ECO:0000256" key="1">
    <source>
        <dbReference type="SAM" id="MobiDB-lite"/>
    </source>
</evidence>
<protein>
    <submittedName>
        <fullName evidence="2">Uncharacterized protein</fullName>
    </submittedName>
</protein>
<accession>A0AA86RTC4</accession>
<dbReference type="Proteomes" id="UP001189624">
    <property type="component" value="Chromosome 1"/>
</dbReference>
<organism evidence="2 3">
    <name type="scientific">Sphenostylis stenocarpa</name>
    <dbReference type="NCBI Taxonomy" id="92480"/>
    <lineage>
        <taxon>Eukaryota</taxon>
        <taxon>Viridiplantae</taxon>
        <taxon>Streptophyta</taxon>
        <taxon>Embryophyta</taxon>
        <taxon>Tracheophyta</taxon>
        <taxon>Spermatophyta</taxon>
        <taxon>Magnoliopsida</taxon>
        <taxon>eudicotyledons</taxon>
        <taxon>Gunneridae</taxon>
        <taxon>Pentapetalae</taxon>
        <taxon>rosids</taxon>
        <taxon>fabids</taxon>
        <taxon>Fabales</taxon>
        <taxon>Fabaceae</taxon>
        <taxon>Papilionoideae</taxon>
        <taxon>50 kb inversion clade</taxon>
        <taxon>NPAAA clade</taxon>
        <taxon>indigoferoid/millettioid clade</taxon>
        <taxon>Phaseoleae</taxon>
        <taxon>Sphenostylis</taxon>
    </lineage>
</organism>